<dbReference type="Proteomes" id="UP000184088">
    <property type="component" value="Unassembled WGS sequence"/>
</dbReference>
<protein>
    <submittedName>
        <fullName evidence="3">Cytidine deaminase</fullName>
    </submittedName>
</protein>
<dbReference type="PROSITE" id="PS51747">
    <property type="entry name" value="CYT_DCMP_DEAMINASES_2"/>
    <property type="match status" value="1"/>
</dbReference>
<dbReference type="InterPro" id="IPR050202">
    <property type="entry name" value="Cyt/Deoxycyt_deaminase"/>
</dbReference>
<dbReference type="GO" id="GO:0004126">
    <property type="term" value="F:cytidine deaminase activity"/>
    <property type="evidence" value="ECO:0007669"/>
    <property type="project" value="TreeGrafter"/>
</dbReference>
<dbReference type="GO" id="GO:0008270">
    <property type="term" value="F:zinc ion binding"/>
    <property type="evidence" value="ECO:0007669"/>
    <property type="project" value="TreeGrafter"/>
</dbReference>
<dbReference type="GO" id="GO:0005829">
    <property type="term" value="C:cytosol"/>
    <property type="evidence" value="ECO:0007669"/>
    <property type="project" value="TreeGrafter"/>
</dbReference>
<comment type="similarity">
    <text evidence="1">Belongs to the cytidine and deoxycytidylate deaminase family.</text>
</comment>
<dbReference type="Pfam" id="PF00383">
    <property type="entry name" value="dCMP_cyt_deam_1"/>
    <property type="match status" value="1"/>
</dbReference>
<feature type="domain" description="CMP/dCMP-type deaminase" evidence="2">
    <location>
        <begin position="14"/>
        <end position="126"/>
    </location>
</feature>
<dbReference type="STRING" id="1121256.SAMN02746089_01542"/>
<dbReference type="AlphaFoldDB" id="A0A1M5A132"/>
<evidence type="ECO:0000313" key="3">
    <source>
        <dbReference type="EMBL" id="SHF23978.1"/>
    </source>
</evidence>
<dbReference type="EMBL" id="FQVH01000015">
    <property type="protein sequence ID" value="SHF23978.1"/>
    <property type="molecule type" value="Genomic_DNA"/>
</dbReference>
<keyword evidence="4" id="KW-1185">Reference proteome</keyword>
<dbReference type="PANTHER" id="PTHR11644">
    <property type="entry name" value="CYTIDINE DEAMINASE"/>
    <property type="match status" value="1"/>
</dbReference>
<evidence type="ECO:0000313" key="4">
    <source>
        <dbReference type="Proteomes" id="UP000184088"/>
    </source>
</evidence>
<reference evidence="3 4" key="1">
    <citation type="submission" date="2016-11" db="EMBL/GenBank/DDBJ databases">
        <authorList>
            <person name="Jaros S."/>
            <person name="Januszkiewicz K."/>
            <person name="Wedrychowicz H."/>
        </authorList>
    </citation>
    <scope>NUCLEOTIDE SEQUENCE [LARGE SCALE GENOMIC DNA]</scope>
    <source>
        <strain evidence="3 4">DSM 17918</strain>
    </source>
</reference>
<dbReference type="InterPro" id="IPR002125">
    <property type="entry name" value="CMP_dCMP_dom"/>
</dbReference>
<dbReference type="GO" id="GO:0055086">
    <property type="term" value="P:nucleobase-containing small molecule metabolic process"/>
    <property type="evidence" value="ECO:0007669"/>
    <property type="project" value="UniProtKB-ARBA"/>
</dbReference>
<dbReference type="OrthoDB" id="9799092at2"/>
<gene>
    <name evidence="3" type="ORF">SAMN02746089_01542</name>
</gene>
<organism evidence="3 4">
    <name type="scientific">Caldanaerobius fijiensis DSM 17918</name>
    <dbReference type="NCBI Taxonomy" id="1121256"/>
    <lineage>
        <taxon>Bacteria</taxon>
        <taxon>Bacillati</taxon>
        <taxon>Bacillota</taxon>
        <taxon>Clostridia</taxon>
        <taxon>Thermoanaerobacterales</taxon>
        <taxon>Thermoanaerobacteraceae</taxon>
        <taxon>Caldanaerobius</taxon>
    </lineage>
</organism>
<name>A0A1M5A132_9THEO</name>
<accession>A0A1M5A132</accession>
<dbReference type="PANTHER" id="PTHR11644:SF2">
    <property type="entry name" value="CYTIDINE DEAMINASE"/>
    <property type="match status" value="1"/>
</dbReference>
<dbReference type="Gene3D" id="3.40.140.10">
    <property type="entry name" value="Cytidine Deaminase, domain 2"/>
    <property type="match status" value="1"/>
</dbReference>
<dbReference type="InterPro" id="IPR016193">
    <property type="entry name" value="Cytidine_deaminase-like"/>
</dbReference>
<proteinExistence type="inferred from homology"/>
<evidence type="ECO:0000259" key="2">
    <source>
        <dbReference type="PROSITE" id="PS51747"/>
    </source>
</evidence>
<dbReference type="CDD" id="cd01283">
    <property type="entry name" value="cytidine_deaminase"/>
    <property type="match status" value="1"/>
</dbReference>
<dbReference type="SUPFAM" id="SSF53927">
    <property type="entry name" value="Cytidine deaminase-like"/>
    <property type="match status" value="1"/>
</dbReference>
<evidence type="ECO:0000256" key="1">
    <source>
        <dbReference type="ARBA" id="ARBA00006576"/>
    </source>
</evidence>
<dbReference type="RefSeq" id="WP_073343588.1">
    <property type="nucleotide sequence ID" value="NZ_FQVH01000015.1"/>
</dbReference>
<sequence length="126" mass="13718">MTFDELYKKAKSVINPRKLSEYAEAGGVGAAILSESGNVYTGVCIDTACSMGFCAEHAAAAAMITAGESRVLKMIAVGWDGHIMPPCGRCREFISQINDQNLDAEVMVGENKIVTLRELLPYDWRQ</sequence>
<dbReference type="GO" id="GO:0072527">
    <property type="term" value="P:pyrimidine-containing compound metabolic process"/>
    <property type="evidence" value="ECO:0007669"/>
    <property type="project" value="UniProtKB-ARBA"/>
</dbReference>